<dbReference type="InterPro" id="IPR057234">
    <property type="entry name" value="DUF7912"/>
</dbReference>
<sequence length="312" mass="35090">MRLPKVRGGARPRLLSSSTTSAFSPNPPRPKAAATATKASSFPFPFSMASRSFSMSSSRLLLQPPSPFSPHFVALFSSATLSPSPSAPRRRKESDETEEEEWIVEWEEEEEAEPMIGDGGDGGGIVLGDVGWGERALSVAHEILQLHFSDDMIIYAFKVSPRGYIYVRLDKLTNKYGCPAMEEIENFSSLYKKQLDEIVECGEIPLDLALEVSSPGAERLLKVPEDLDRFKEMPMRVQYQEESLDSKHHQQKDGVFVLESFESATAQCVWKLADVKENRAEAGKGRPLSRKQKDWRLRLPFEAIKRVTFYLN</sequence>
<dbReference type="Pfam" id="PF25498">
    <property type="entry name" value="DUF7912"/>
    <property type="match status" value="1"/>
</dbReference>
<dbReference type="AlphaFoldDB" id="A0A8N4ESA8"/>
<gene>
    <name evidence="4" type="primary">LOC105059641</name>
</gene>
<dbReference type="PANTHER" id="PTHR34544">
    <property type="entry name" value="OSJNBA0006B20.18 PROTEIN"/>
    <property type="match status" value="1"/>
</dbReference>
<evidence type="ECO:0000313" key="3">
    <source>
        <dbReference type="Proteomes" id="UP000504607"/>
    </source>
</evidence>
<evidence type="ECO:0000313" key="4">
    <source>
        <dbReference type="RefSeq" id="XP_029116229.1"/>
    </source>
</evidence>
<organism evidence="3 4">
    <name type="scientific">Elaeis guineensis var. tenera</name>
    <name type="common">Oil palm</name>
    <dbReference type="NCBI Taxonomy" id="51953"/>
    <lineage>
        <taxon>Eukaryota</taxon>
        <taxon>Viridiplantae</taxon>
        <taxon>Streptophyta</taxon>
        <taxon>Embryophyta</taxon>
        <taxon>Tracheophyta</taxon>
        <taxon>Spermatophyta</taxon>
        <taxon>Magnoliopsida</taxon>
        <taxon>Liliopsida</taxon>
        <taxon>Arecaceae</taxon>
        <taxon>Arecoideae</taxon>
        <taxon>Cocoseae</taxon>
        <taxon>Elaeidinae</taxon>
        <taxon>Elaeis</taxon>
    </lineage>
</organism>
<dbReference type="Proteomes" id="UP000504607">
    <property type="component" value="Chromosome 1"/>
</dbReference>
<dbReference type="KEGG" id="egu:105059641"/>
<evidence type="ECO:0000256" key="1">
    <source>
        <dbReference type="SAM" id="MobiDB-lite"/>
    </source>
</evidence>
<dbReference type="RefSeq" id="XP_029116229.1">
    <property type="nucleotide sequence ID" value="XM_029260396.1"/>
</dbReference>
<keyword evidence="3" id="KW-1185">Reference proteome</keyword>
<dbReference type="OrthoDB" id="1100432at2759"/>
<evidence type="ECO:0000259" key="2">
    <source>
        <dbReference type="Pfam" id="PF25498"/>
    </source>
</evidence>
<feature type="compositionally biased region" description="Polar residues" evidence="1">
    <location>
        <begin position="15"/>
        <end position="24"/>
    </location>
</feature>
<reference evidence="4" key="1">
    <citation type="submission" date="2025-08" db="UniProtKB">
        <authorList>
            <consortium name="RefSeq"/>
        </authorList>
    </citation>
    <scope>IDENTIFICATION</scope>
</reference>
<dbReference type="GeneID" id="105059641"/>
<name>A0A8N4ESA8_ELAGV</name>
<feature type="region of interest" description="Disordered" evidence="1">
    <location>
        <begin position="81"/>
        <end position="103"/>
    </location>
</feature>
<accession>A0A8N4ESA8</accession>
<protein>
    <submittedName>
        <fullName evidence="4">Uncharacterized protein LOC105059641</fullName>
    </submittedName>
</protein>
<feature type="compositionally biased region" description="Basic residues" evidence="1">
    <location>
        <begin position="1"/>
        <end position="10"/>
    </location>
</feature>
<feature type="domain" description="DUF7912" evidence="2">
    <location>
        <begin position="220"/>
        <end position="310"/>
    </location>
</feature>
<feature type="region of interest" description="Disordered" evidence="1">
    <location>
        <begin position="1"/>
        <end position="38"/>
    </location>
</feature>
<proteinExistence type="predicted"/>
<dbReference type="PANTHER" id="PTHR34544:SF3">
    <property type="entry name" value="OS07G0155200 PROTEIN"/>
    <property type="match status" value="1"/>
</dbReference>